<dbReference type="KEGG" id="fiy:BN1229_v1_3823"/>
<organism evidence="2 3">
    <name type="scientific">Candidatus Filomicrobium marinum</name>
    <dbReference type="NCBI Taxonomy" id="1608628"/>
    <lineage>
        <taxon>Bacteria</taxon>
        <taxon>Pseudomonadati</taxon>
        <taxon>Pseudomonadota</taxon>
        <taxon>Alphaproteobacteria</taxon>
        <taxon>Hyphomicrobiales</taxon>
        <taxon>Hyphomicrobiaceae</taxon>
        <taxon>Filomicrobium</taxon>
    </lineage>
</organism>
<reference evidence="3" key="1">
    <citation type="submission" date="2015-02" db="EMBL/GenBank/DDBJ databases">
        <authorList>
            <person name="Chooi Y.-H."/>
        </authorList>
    </citation>
    <scope>NUCLEOTIDE SEQUENCE [LARGE SCALE GENOMIC DNA]</scope>
    <source>
        <strain evidence="3">strain Y</strain>
    </source>
</reference>
<protein>
    <submittedName>
        <fullName evidence="2">Uncharacterized protein</fullName>
    </submittedName>
</protein>
<accession>A0A0D6JL76</accession>
<evidence type="ECO:0000313" key="3">
    <source>
        <dbReference type="Proteomes" id="UP000033187"/>
    </source>
</evidence>
<evidence type="ECO:0000256" key="1">
    <source>
        <dbReference type="SAM" id="Phobius"/>
    </source>
</evidence>
<gene>
    <name evidence="2" type="ORF">YBN1229_v1_3823</name>
</gene>
<feature type="transmembrane region" description="Helical" evidence="1">
    <location>
        <begin position="6"/>
        <end position="27"/>
    </location>
</feature>
<keyword evidence="3" id="KW-1185">Reference proteome</keyword>
<dbReference type="AlphaFoldDB" id="A0A0D6JL76"/>
<evidence type="ECO:0000313" key="2">
    <source>
        <dbReference type="EMBL" id="CPR22390.1"/>
    </source>
</evidence>
<dbReference type="Proteomes" id="UP000033187">
    <property type="component" value="Chromosome 1"/>
</dbReference>
<name>A0A0D6JL76_9HYPH</name>
<feature type="transmembrane region" description="Helical" evidence="1">
    <location>
        <begin position="39"/>
        <end position="57"/>
    </location>
</feature>
<keyword evidence="1" id="KW-0472">Membrane</keyword>
<sequence length="58" mass="6609">MGLKAPGIITFLIAIILTVTVLIMKFFDAKIPFLENREFWVLLFSHFLLILGCLTRGL</sequence>
<keyword evidence="1" id="KW-1133">Transmembrane helix</keyword>
<keyword evidence="1" id="KW-0812">Transmembrane</keyword>
<proteinExistence type="predicted"/>
<dbReference type="EMBL" id="LN829119">
    <property type="protein sequence ID" value="CPR22390.1"/>
    <property type="molecule type" value="Genomic_DNA"/>
</dbReference>
<dbReference type="KEGG" id="fil:BN1229_v1_3833"/>